<accession>A0A067MU07</accession>
<organism evidence="1 2">
    <name type="scientific">Botryobasidium botryosum (strain FD-172 SS1)</name>
    <dbReference type="NCBI Taxonomy" id="930990"/>
    <lineage>
        <taxon>Eukaryota</taxon>
        <taxon>Fungi</taxon>
        <taxon>Dikarya</taxon>
        <taxon>Basidiomycota</taxon>
        <taxon>Agaricomycotina</taxon>
        <taxon>Agaricomycetes</taxon>
        <taxon>Cantharellales</taxon>
        <taxon>Botryobasidiaceae</taxon>
        <taxon>Botryobasidium</taxon>
    </lineage>
</organism>
<evidence type="ECO:0000313" key="1">
    <source>
        <dbReference type="EMBL" id="KDQ19223.1"/>
    </source>
</evidence>
<dbReference type="PANTHER" id="PTHR13318:SF190">
    <property type="entry name" value="PARTNER OF PAIRED, ISOFORM B"/>
    <property type="match status" value="1"/>
</dbReference>
<dbReference type="EMBL" id="KL198019">
    <property type="protein sequence ID" value="KDQ19223.1"/>
    <property type="molecule type" value="Genomic_DNA"/>
</dbReference>
<evidence type="ECO:0000313" key="2">
    <source>
        <dbReference type="Proteomes" id="UP000027195"/>
    </source>
</evidence>
<sequence>MRQEVCFCHLFKGVYAEIICTLPLKMSAAAPPTIYRLPRELLLEIFLEIYGPTIGARLDWKVKQKVTLDLSQVCRLWRDLIHGSSEFWAFIRLNVQRPNEDVRAADWIEHTAGRLLCIRVDCQGLFDSFSAKEGEGLFSKVASVLRQCMDRWVWFSIAVHPSFTRILFHHCAGEVPMLKALLIQHLAPPVGIHTDSESPLAMVPSGSPFYTIFSEPNHLPTFAPSFGSAITHLSVTASPPQEADSLLHALRLCPNLIELNLSRQNMRAPQVAAPVSLPHLTQLYAEAAQDLLPFLELPSLQLLSLPKLAWSNSVVDSLIKIIHHCPGLAHIGLDRGWGCPDWMLAGTTHSPHAMPHQISDRWRVANRLQDIGPKMVHIKLEYRPPMGLTHSAPLFRQLVDVLQENVRHCEWLSISALPELMDTFFQYFTTTSSLTQSVRLPYLVHLHLHSTVHYTLPFLELPSLVSLHIPLLTWTPAMLDSLLSLFRNAPLLSNIMLADSYIMGDAHFVSALPSVDEPLIALPSVTEFSSRGDLFFSQHQYSVSTLFLDRMALPQAKSLYLCTFPLDTTLRLVSTSISQLQHLSLSNIGWIIHRSTTPLLLPALVSLKAADQANVEILLTYFRCPDLQRLVLYVCDIKTANSTVAPTPLYDVLVSMAPPLARLDLQQVHIMDNDLIETLRGLPALKALRLALCSAADATLHALAAPSEEGHWITPCLEQIELWKNPNITPDAVLVLLESRNKESKSPNSAPGAGLPSVEGFVQFANPITTIHKRAVRSPGGFGTGFPSAKLRAALHTYGRFTWDLEGAGNSEVFATFGSAGLKFSAI</sequence>
<reference evidence="2" key="1">
    <citation type="journal article" date="2014" name="Proc. Natl. Acad. Sci. U.S.A.">
        <title>Extensive sampling of basidiomycete genomes demonstrates inadequacy of the white-rot/brown-rot paradigm for wood decay fungi.</title>
        <authorList>
            <person name="Riley R."/>
            <person name="Salamov A.A."/>
            <person name="Brown D.W."/>
            <person name="Nagy L.G."/>
            <person name="Floudas D."/>
            <person name="Held B.W."/>
            <person name="Levasseur A."/>
            <person name="Lombard V."/>
            <person name="Morin E."/>
            <person name="Otillar R."/>
            <person name="Lindquist E.A."/>
            <person name="Sun H."/>
            <person name="LaButti K.M."/>
            <person name="Schmutz J."/>
            <person name="Jabbour D."/>
            <person name="Luo H."/>
            <person name="Baker S.E."/>
            <person name="Pisabarro A.G."/>
            <person name="Walton J.D."/>
            <person name="Blanchette R.A."/>
            <person name="Henrissat B."/>
            <person name="Martin F."/>
            <person name="Cullen D."/>
            <person name="Hibbett D.S."/>
            <person name="Grigoriev I.V."/>
        </authorList>
    </citation>
    <scope>NUCLEOTIDE SEQUENCE [LARGE SCALE GENOMIC DNA]</scope>
    <source>
        <strain evidence="2">FD-172 SS1</strain>
    </source>
</reference>
<dbReference type="HOGENOM" id="CLU_019609_0_0_1"/>
<dbReference type="InParanoid" id="A0A067MU07"/>
<dbReference type="SUPFAM" id="SSF52047">
    <property type="entry name" value="RNI-like"/>
    <property type="match status" value="2"/>
</dbReference>
<dbReference type="Gene3D" id="3.80.10.10">
    <property type="entry name" value="Ribonuclease Inhibitor"/>
    <property type="match status" value="2"/>
</dbReference>
<protein>
    <submittedName>
        <fullName evidence="1">Uncharacterized protein</fullName>
    </submittedName>
</protein>
<proteinExistence type="predicted"/>
<dbReference type="OrthoDB" id="2748248at2759"/>
<dbReference type="Proteomes" id="UP000027195">
    <property type="component" value="Unassembled WGS sequence"/>
</dbReference>
<dbReference type="InterPro" id="IPR032675">
    <property type="entry name" value="LRR_dom_sf"/>
</dbReference>
<dbReference type="GO" id="GO:0019005">
    <property type="term" value="C:SCF ubiquitin ligase complex"/>
    <property type="evidence" value="ECO:0007669"/>
    <property type="project" value="TreeGrafter"/>
</dbReference>
<keyword evidence="2" id="KW-1185">Reference proteome</keyword>
<dbReference type="GO" id="GO:0031146">
    <property type="term" value="P:SCF-dependent proteasomal ubiquitin-dependent protein catabolic process"/>
    <property type="evidence" value="ECO:0007669"/>
    <property type="project" value="TreeGrafter"/>
</dbReference>
<dbReference type="PANTHER" id="PTHR13318">
    <property type="entry name" value="PARTNER OF PAIRED, ISOFORM B-RELATED"/>
    <property type="match status" value="1"/>
</dbReference>
<gene>
    <name evidence="1" type="ORF">BOTBODRAFT_433000</name>
</gene>
<dbReference type="STRING" id="930990.A0A067MU07"/>
<dbReference type="AlphaFoldDB" id="A0A067MU07"/>
<name>A0A067MU07_BOTB1</name>